<keyword evidence="8" id="KW-1185">Reference proteome</keyword>
<keyword evidence="4 7" id="KW-0413">Isomerase</keyword>
<dbReference type="InterPro" id="IPR002130">
    <property type="entry name" value="Cyclophilin-type_PPIase_dom"/>
</dbReference>
<sequence>MKKGAFLILVFSLTVFAAKAQLRPQVEIQTSHGSIIIELHHETPLHRDNFLKLVQENVYDSLLFHRVIENFMVQAGDIKSKEAVIGDPLGSADLPYQIPAEIHPELFHQKGALGAARTNNPARASSSTQFYLVQGKVQNDSLLTHNEGRINSFLQRHFAVNNPNNKSLLDSIELARESKDSLLQAELASRWESRIKTQDFDSYTIPEHHRKIYQEIGGTPHLDQNYTVFGQTISGMEVIDAIAAVATDSRDRPKENVYILKMTWLNPPNP</sequence>
<dbReference type="EMBL" id="FOVW01000003">
    <property type="protein sequence ID" value="SFO03302.1"/>
    <property type="molecule type" value="Genomic_DNA"/>
</dbReference>
<dbReference type="GO" id="GO:0003755">
    <property type="term" value="F:peptidyl-prolyl cis-trans isomerase activity"/>
    <property type="evidence" value="ECO:0007669"/>
    <property type="project" value="UniProtKB-KW"/>
</dbReference>
<dbReference type="PANTHER" id="PTHR45625">
    <property type="entry name" value="PEPTIDYL-PROLYL CIS-TRANS ISOMERASE-RELATED"/>
    <property type="match status" value="1"/>
</dbReference>
<dbReference type="Gene3D" id="2.40.100.10">
    <property type="entry name" value="Cyclophilin-like"/>
    <property type="match status" value="1"/>
</dbReference>
<evidence type="ECO:0000256" key="5">
    <source>
        <dbReference type="SAM" id="SignalP"/>
    </source>
</evidence>
<feature type="signal peptide" evidence="5">
    <location>
        <begin position="1"/>
        <end position="17"/>
    </location>
</feature>
<organism evidence="7 8">
    <name type="scientific">Algoriphagus ornithinivorans</name>
    <dbReference type="NCBI Taxonomy" id="226506"/>
    <lineage>
        <taxon>Bacteria</taxon>
        <taxon>Pseudomonadati</taxon>
        <taxon>Bacteroidota</taxon>
        <taxon>Cytophagia</taxon>
        <taxon>Cytophagales</taxon>
        <taxon>Cyclobacteriaceae</taxon>
        <taxon>Algoriphagus</taxon>
    </lineage>
</organism>
<feature type="domain" description="PPIase cyclophilin-type" evidence="6">
    <location>
        <begin position="33"/>
        <end position="264"/>
    </location>
</feature>
<keyword evidence="3" id="KW-0697">Rotamase</keyword>
<dbReference type="Proteomes" id="UP000199564">
    <property type="component" value="Unassembled WGS sequence"/>
</dbReference>
<dbReference type="EC" id="5.2.1.8" evidence="2"/>
<dbReference type="RefSeq" id="WP_091651423.1">
    <property type="nucleotide sequence ID" value="NZ_FOVW01000003.1"/>
</dbReference>
<dbReference type="CDD" id="cd00317">
    <property type="entry name" value="cyclophilin"/>
    <property type="match status" value="1"/>
</dbReference>
<dbReference type="PROSITE" id="PS50072">
    <property type="entry name" value="CSA_PPIASE_2"/>
    <property type="match status" value="1"/>
</dbReference>
<evidence type="ECO:0000256" key="4">
    <source>
        <dbReference type="ARBA" id="ARBA00023235"/>
    </source>
</evidence>
<evidence type="ECO:0000256" key="3">
    <source>
        <dbReference type="ARBA" id="ARBA00023110"/>
    </source>
</evidence>
<dbReference type="PROSITE" id="PS00170">
    <property type="entry name" value="CSA_PPIASE_1"/>
    <property type="match status" value="1"/>
</dbReference>
<dbReference type="InterPro" id="IPR020892">
    <property type="entry name" value="Cyclophilin-type_PPIase_CS"/>
</dbReference>
<evidence type="ECO:0000256" key="2">
    <source>
        <dbReference type="ARBA" id="ARBA00013194"/>
    </source>
</evidence>
<feature type="chain" id="PRO_5011499179" description="peptidylprolyl isomerase" evidence="5">
    <location>
        <begin position="18"/>
        <end position="270"/>
    </location>
</feature>
<reference evidence="8" key="1">
    <citation type="submission" date="2016-10" db="EMBL/GenBank/DDBJ databases">
        <authorList>
            <person name="Varghese N."/>
            <person name="Submissions S."/>
        </authorList>
    </citation>
    <scope>NUCLEOTIDE SEQUENCE [LARGE SCALE GENOMIC DNA]</scope>
    <source>
        <strain evidence="8">DSM 15282</strain>
    </source>
</reference>
<gene>
    <name evidence="7" type="ORF">SAMN04488519_103168</name>
</gene>
<evidence type="ECO:0000313" key="8">
    <source>
        <dbReference type="Proteomes" id="UP000199564"/>
    </source>
</evidence>
<accession>A0A1I5DVM2</accession>
<keyword evidence="5" id="KW-0732">Signal</keyword>
<dbReference type="AlphaFoldDB" id="A0A1I5DVM2"/>
<dbReference type="STRING" id="226506.SAMN04488519_103168"/>
<dbReference type="InterPro" id="IPR044666">
    <property type="entry name" value="Cyclophilin_A-like"/>
</dbReference>
<dbReference type="GO" id="GO:0006457">
    <property type="term" value="P:protein folding"/>
    <property type="evidence" value="ECO:0007669"/>
    <property type="project" value="InterPro"/>
</dbReference>
<dbReference type="SUPFAM" id="SSF50891">
    <property type="entry name" value="Cyclophilin-like"/>
    <property type="match status" value="2"/>
</dbReference>
<evidence type="ECO:0000256" key="1">
    <source>
        <dbReference type="ARBA" id="ARBA00007365"/>
    </source>
</evidence>
<name>A0A1I5DVM2_9BACT</name>
<comment type="similarity">
    <text evidence="1">Belongs to the cyclophilin-type PPIase family.</text>
</comment>
<evidence type="ECO:0000313" key="7">
    <source>
        <dbReference type="EMBL" id="SFO03302.1"/>
    </source>
</evidence>
<dbReference type="PANTHER" id="PTHR45625:SF4">
    <property type="entry name" value="PEPTIDYLPROLYL ISOMERASE DOMAIN AND WD REPEAT-CONTAINING PROTEIN 1"/>
    <property type="match status" value="1"/>
</dbReference>
<evidence type="ECO:0000259" key="6">
    <source>
        <dbReference type="PROSITE" id="PS50072"/>
    </source>
</evidence>
<dbReference type="Pfam" id="PF00160">
    <property type="entry name" value="Pro_isomerase"/>
    <property type="match status" value="2"/>
</dbReference>
<dbReference type="InterPro" id="IPR029000">
    <property type="entry name" value="Cyclophilin-like_dom_sf"/>
</dbReference>
<protein>
    <recommendedName>
        <fullName evidence="2">peptidylprolyl isomerase</fullName>
        <ecNumber evidence="2">5.2.1.8</ecNumber>
    </recommendedName>
</protein>
<proteinExistence type="inferred from homology"/>